<feature type="domain" description="GST N-terminal" evidence="7">
    <location>
        <begin position="1"/>
        <end position="82"/>
    </location>
</feature>
<dbReference type="CDD" id="cd03177">
    <property type="entry name" value="GST_C_Delta_Epsilon"/>
    <property type="match status" value="1"/>
</dbReference>
<dbReference type="EC" id="2.5.1.18" evidence="3"/>
<dbReference type="EMBL" id="JADBJN010000002">
    <property type="protein sequence ID" value="KAG5674799.1"/>
    <property type="molecule type" value="Genomic_DNA"/>
</dbReference>
<name>A0A9J6BY62_POLVA</name>
<dbReference type="SFLD" id="SFLDS00019">
    <property type="entry name" value="Glutathione_Transferase_(cytos"/>
    <property type="match status" value="1"/>
</dbReference>
<dbReference type="GO" id="GO:0004364">
    <property type="term" value="F:glutathione transferase activity"/>
    <property type="evidence" value="ECO:0007669"/>
    <property type="project" value="UniProtKB-EC"/>
</dbReference>
<organism evidence="9 10">
    <name type="scientific">Polypedilum vanderplanki</name>
    <name type="common">Sleeping chironomid midge</name>
    <dbReference type="NCBI Taxonomy" id="319348"/>
    <lineage>
        <taxon>Eukaryota</taxon>
        <taxon>Metazoa</taxon>
        <taxon>Ecdysozoa</taxon>
        <taxon>Arthropoda</taxon>
        <taxon>Hexapoda</taxon>
        <taxon>Insecta</taxon>
        <taxon>Pterygota</taxon>
        <taxon>Neoptera</taxon>
        <taxon>Endopterygota</taxon>
        <taxon>Diptera</taxon>
        <taxon>Nematocera</taxon>
        <taxon>Chironomoidea</taxon>
        <taxon>Chironomidae</taxon>
        <taxon>Chironominae</taxon>
        <taxon>Polypedilum</taxon>
        <taxon>Polypedilum</taxon>
    </lineage>
</organism>
<comment type="caution">
    <text evidence="9">The sequence shown here is derived from an EMBL/GenBank/DDBJ whole genome shotgun (WGS) entry which is preliminary data.</text>
</comment>
<dbReference type="GO" id="GO:0006749">
    <property type="term" value="P:glutathione metabolic process"/>
    <property type="evidence" value="ECO:0007669"/>
    <property type="project" value="TreeGrafter"/>
</dbReference>
<dbReference type="SFLD" id="SFLDG00358">
    <property type="entry name" value="Main_(cytGST)"/>
    <property type="match status" value="1"/>
</dbReference>
<dbReference type="InterPro" id="IPR004045">
    <property type="entry name" value="Glutathione_S-Trfase_N"/>
</dbReference>
<comment type="similarity">
    <text evidence="1">Belongs to the GST superfamily. Theta family.</text>
</comment>
<dbReference type="Gene3D" id="3.40.30.10">
    <property type="entry name" value="Glutaredoxin"/>
    <property type="match status" value="1"/>
</dbReference>
<evidence type="ECO:0000256" key="1">
    <source>
        <dbReference type="ARBA" id="ARBA00009899"/>
    </source>
</evidence>
<evidence type="ECO:0000256" key="2">
    <source>
        <dbReference type="ARBA" id="ARBA00011738"/>
    </source>
</evidence>
<dbReference type="Proteomes" id="UP001107558">
    <property type="component" value="Chromosome 2"/>
</dbReference>
<keyword evidence="4" id="KW-0808">Transferase</keyword>
<feature type="domain" description="GST C-terminal" evidence="8">
    <location>
        <begin position="88"/>
        <end position="218"/>
    </location>
</feature>
<dbReference type="InterPro" id="IPR036282">
    <property type="entry name" value="Glutathione-S-Trfase_C_sf"/>
</dbReference>
<reference evidence="9" key="1">
    <citation type="submission" date="2021-03" db="EMBL/GenBank/DDBJ databases">
        <title>Chromosome level genome of the anhydrobiotic midge Polypedilum vanderplanki.</title>
        <authorList>
            <person name="Yoshida Y."/>
            <person name="Kikawada T."/>
            <person name="Gusev O."/>
        </authorList>
    </citation>
    <scope>NUCLEOTIDE SEQUENCE</scope>
    <source>
        <strain evidence="9">NIAS01</strain>
        <tissue evidence="9">Whole body or cell culture</tissue>
    </source>
</reference>
<dbReference type="Gene3D" id="1.20.1050.10">
    <property type="match status" value="1"/>
</dbReference>
<dbReference type="InterPro" id="IPR040079">
    <property type="entry name" value="Glutathione_S-Trfase"/>
</dbReference>
<dbReference type="SUPFAM" id="SSF47616">
    <property type="entry name" value="GST C-terminal domain-like"/>
    <property type="match status" value="1"/>
</dbReference>
<protein>
    <recommendedName>
        <fullName evidence="3">glutathione transferase</fullName>
        <ecNumber evidence="3">2.5.1.18</ecNumber>
    </recommendedName>
    <alternativeName>
        <fullName evidence="5">GST class-theta</fullName>
    </alternativeName>
</protein>
<dbReference type="AlphaFoldDB" id="A0A9J6BY62"/>
<keyword evidence="10" id="KW-1185">Reference proteome</keyword>
<dbReference type="Pfam" id="PF02798">
    <property type="entry name" value="GST_N"/>
    <property type="match status" value="1"/>
</dbReference>
<dbReference type="PROSITE" id="PS50404">
    <property type="entry name" value="GST_NTER"/>
    <property type="match status" value="1"/>
</dbReference>
<dbReference type="InterPro" id="IPR010987">
    <property type="entry name" value="Glutathione-S-Trfase_C-like"/>
</dbReference>
<dbReference type="PANTHER" id="PTHR43969:SF9">
    <property type="entry name" value="GLUTATHIONE S TRANSFERASE D10, ISOFORM A-RELATED"/>
    <property type="match status" value="1"/>
</dbReference>
<comment type="catalytic activity">
    <reaction evidence="6">
        <text>RX + glutathione = an S-substituted glutathione + a halide anion + H(+)</text>
        <dbReference type="Rhea" id="RHEA:16437"/>
        <dbReference type="ChEBI" id="CHEBI:15378"/>
        <dbReference type="ChEBI" id="CHEBI:16042"/>
        <dbReference type="ChEBI" id="CHEBI:17792"/>
        <dbReference type="ChEBI" id="CHEBI:57925"/>
        <dbReference type="ChEBI" id="CHEBI:90779"/>
        <dbReference type="EC" id="2.5.1.18"/>
    </reaction>
</comment>
<evidence type="ECO:0000256" key="6">
    <source>
        <dbReference type="ARBA" id="ARBA00047960"/>
    </source>
</evidence>
<dbReference type="PANTHER" id="PTHR43969">
    <property type="entry name" value="GLUTATHIONE S TRANSFERASE D10, ISOFORM A-RELATED"/>
    <property type="match status" value="1"/>
</dbReference>
<sequence length="218" mass="24564">MSLTLYYAPPSPPSRTVLLTLMNLGLDYESKLINTMASEHKTEEFLQLNPQGTIPVVVHDDFVMNESRAICAYLVNALAPNHSLYPEDPKLRFIIDQRMFYDASSFTASLYTALTPIMRKGQTVIQPEHKDKIISCLQTLEGFLEGFEWFSTTENPCIADLSILASFSTIYHAGLDIADFPNIAAWYERCSSLAGFEENEKGAKMFGLMLKNKLTEPF</sequence>
<evidence type="ECO:0000256" key="3">
    <source>
        <dbReference type="ARBA" id="ARBA00012452"/>
    </source>
</evidence>
<dbReference type="OrthoDB" id="2309723at2759"/>
<accession>A0A9J6BY62</accession>
<dbReference type="FunFam" id="3.40.30.10:FF:000034">
    <property type="entry name" value="glutathione S-transferase 1"/>
    <property type="match status" value="1"/>
</dbReference>
<dbReference type="InterPro" id="IPR036249">
    <property type="entry name" value="Thioredoxin-like_sf"/>
</dbReference>
<evidence type="ECO:0000313" key="9">
    <source>
        <dbReference type="EMBL" id="KAG5674799.1"/>
    </source>
</evidence>
<gene>
    <name evidence="9" type="ORF">PVAND_004747</name>
</gene>
<dbReference type="FunFam" id="1.20.1050.10:FF:000007">
    <property type="entry name" value="Glutathione S-transferase 1-1"/>
    <property type="match status" value="1"/>
</dbReference>
<evidence type="ECO:0000313" key="10">
    <source>
        <dbReference type="Proteomes" id="UP001107558"/>
    </source>
</evidence>
<dbReference type="CDD" id="cd03045">
    <property type="entry name" value="GST_N_Delta_Epsilon"/>
    <property type="match status" value="1"/>
</dbReference>
<comment type="subunit">
    <text evidence="2">Homodimer.</text>
</comment>
<proteinExistence type="inferred from homology"/>
<dbReference type="SFLD" id="SFLDG01153">
    <property type="entry name" value="Main.4:_Theta-like"/>
    <property type="match status" value="1"/>
</dbReference>
<evidence type="ECO:0000259" key="8">
    <source>
        <dbReference type="PROSITE" id="PS50405"/>
    </source>
</evidence>
<dbReference type="SUPFAM" id="SSF52833">
    <property type="entry name" value="Thioredoxin-like"/>
    <property type="match status" value="1"/>
</dbReference>
<dbReference type="PROSITE" id="PS50405">
    <property type="entry name" value="GST_CTER"/>
    <property type="match status" value="1"/>
</dbReference>
<evidence type="ECO:0000256" key="4">
    <source>
        <dbReference type="ARBA" id="ARBA00022679"/>
    </source>
</evidence>
<evidence type="ECO:0000259" key="7">
    <source>
        <dbReference type="PROSITE" id="PS50404"/>
    </source>
</evidence>
<evidence type="ECO:0000256" key="5">
    <source>
        <dbReference type="ARBA" id="ARBA00041523"/>
    </source>
</evidence>